<protein>
    <submittedName>
        <fullName evidence="1">Uncharacterized protein</fullName>
    </submittedName>
</protein>
<organism evidence="1 2">
    <name type="scientific">Diphasiastrum complanatum</name>
    <name type="common">Issler's clubmoss</name>
    <name type="synonym">Lycopodium complanatum</name>
    <dbReference type="NCBI Taxonomy" id="34168"/>
    <lineage>
        <taxon>Eukaryota</taxon>
        <taxon>Viridiplantae</taxon>
        <taxon>Streptophyta</taxon>
        <taxon>Embryophyta</taxon>
        <taxon>Tracheophyta</taxon>
        <taxon>Lycopodiopsida</taxon>
        <taxon>Lycopodiales</taxon>
        <taxon>Lycopodiaceae</taxon>
        <taxon>Lycopodioideae</taxon>
        <taxon>Diphasiastrum</taxon>
    </lineage>
</organism>
<dbReference type="Proteomes" id="UP001162992">
    <property type="component" value="Chromosome 18"/>
</dbReference>
<gene>
    <name evidence="1" type="ORF">O6H91_18G083900</name>
</gene>
<keyword evidence="2" id="KW-1185">Reference proteome</keyword>
<evidence type="ECO:0000313" key="2">
    <source>
        <dbReference type="Proteomes" id="UP001162992"/>
    </source>
</evidence>
<name>A0ACC2B3C0_DIPCM</name>
<dbReference type="EMBL" id="CM055109">
    <property type="protein sequence ID" value="KAJ7524262.1"/>
    <property type="molecule type" value="Genomic_DNA"/>
</dbReference>
<evidence type="ECO:0000313" key="1">
    <source>
        <dbReference type="EMBL" id="KAJ7524262.1"/>
    </source>
</evidence>
<accession>A0ACC2B3C0</accession>
<reference evidence="2" key="1">
    <citation type="journal article" date="2024" name="Proc. Natl. Acad. Sci. U.S.A.">
        <title>Extraordinary preservation of gene collinearity over three hundred million years revealed in homosporous lycophytes.</title>
        <authorList>
            <person name="Li C."/>
            <person name="Wickell D."/>
            <person name="Kuo L.Y."/>
            <person name="Chen X."/>
            <person name="Nie B."/>
            <person name="Liao X."/>
            <person name="Peng D."/>
            <person name="Ji J."/>
            <person name="Jenkins J."/>
            <person name="Williams M."/>
            <person name="Shu S."/>
            <person name="Plott C."/>
            <person name="Barry K."/>
            <person name="Rajasekar S."/>
            <person name="Grimwood J."/>
            <person name="Han X."/>
            <person name="Sun S."/>
            <person name="Hou Z."/>
            <person name="He W."/>
            <person name="Dai G."/>
            <person name="Sun C."/>
            <person name="Schmutz J."/>
            <person name="Leebens-Mack J.H."/>
            <person name="Li F.W."/>
            <person name="Wang L."/>
        </authorList>
    </citation>
    <scope>NUCLEOTIDE SEQUENCE [LARGE SCALE GENOMIC DNA]</scope>
    <source>
        <strain evidence="2">cv. PW_Plant_1</strain>
    </source>
</reference>
<sequence length="113" mass="13282">MSTIVRELLLCLQMLMFTIELIISQFHLPLVARLLPYHPLYSLWQDLHGPFTSFMPSSAIQWLFSSICQCNILHLKSTSLFSWCHRLDKSVEPKFQIMKFNFLLWSSCLFGII</sequence>
<proteinExistence type="predicted"/>
<comment type="caution">
    <text evidence="1">The sequence shown here is derived from an EMBL/GenBank/DDBJ whole genome shotgun (WGS) entry which is preliminary data.</text>
</comment>